<evidence type="ECO:0000259" key="6">
    <source>
        <dbReference type="PROSITE" id="PS51714"/>
    </source>
</evidence>
<comment type="caution">
    <text evidence="7">The sequence shown here is derived from an EMBL/GenBank/DDBJ whole genome shotgun (WGS) entry which is preliminary data.</text>
</comment>
<feature type="region of interest" description="Disordered" evidence="5">
    <location>
        <begin position="1"/>
        <end position="36"/>
    </location>
</feature>
<feature type="domain" description="Bms1-type G" evidence="6">
    <location>
        <begin position="84"/>
        <end position="243"/>
    </location>
</feature>
<keyword evidence="8" id="KW-1185">Reference proteome</keyword>
<evidence type="ECO:0000313" key="8">
    <source>
        <dbReference type="Proteomes" id="UP000193920"/>
    </source>
</evidence>
<dbReference type="SMART" id="SM01362">
    <property type="entry name" value="DUF663"/>
    <property type="match status" value="1"/>
</dbReference>
<comment type="subcellular location">
    <subcellularLocation>
        <location evidence="1">Nucleus</location>
        <location evidence="1">Nucleolus</location>
    </subcellularLocation>
</comment>
<keyword evidence="3" id="KW-0539">Nucleus</keyword>
<evidence type="ECO:0000256" key="5">
    <source>
        <dbReference type="SAM" id="MobiDB-lite"/>
    </source>
</evidence>
<dbReference type="Pfam" id="PF22298">
    <property type="entry name" value="Tsr1_G-like"/>
    <property type="match status" value="1"/>
</dbReference>
<dbReference type="Pfam" id="PF04950">
    <property type="entry name" value="RIBIOP_C"/>
    <property type="match status" value="1"/>
</dbReference>
<accession>A0A1Y2BZ62</accession>
<evidence type="ECO:0000256" key="4">
    <source>
        <dbReference type="ARBA" id="ARBA00038288"/>
    </source>
</evidence>
<dbReference type="InterPro" id="IPR007034">
    <property type="entry name" value="BMS1_TSR1_C"/>
</dbReference>
<dbReference type="PANTHER" id="PTHR12858:SF1">
    <property type="entry name" value="PRE-RRNA-PROCESSING PROTEIN TSR1 HOMOLOG"/>
    <property type="match status" value="1"/>
</dbReference>
<evidence type="ECO:0000313" key="7">
    <source>
        <dbReference type="EMBL" id="ORY40050.1"/>
    </source>
</evidence>
<dbReference type="OrthoDB" id="119302at2759"/>
<dbReference type="InterPro" id="IPR012948">
    <property type="entry name" value="AARP2CN"/>
</dbReference>
<sequence>MAGDDSFHHRSSLKQTNKPFKSKFTSKGELKIKNKGKVNRSIQYSAKRNEISKADRRNAAKVAQNKKRQEIININRLFSGTNGTPKIIAVVPLCVDVNSIDVTKKFFETAEKEYPVDNDGRPVTLKVERFKQKVQFIQCRRNVNEILDAIKVADYVLFLVSAEEEVDKFGELVLLTIKSQGVPTVLTVVQHLEKIPNKKKPEIKKALTTYMEYHFPGEQKIYSAAEKNDCLTLLRQVTMQTPKQLVWREKYSYMLSDSIDYDRNEGVLRINGNLRGQQLSVNSLIYLNNYGNFQIQKIEEDMRYDHSNKNGMSVDENSFKRTLYPDPEIQEDLISENEPDPLEGEQTWPTEEELMEAEKRVQNMSNMEGVSIPKSVMTNTKDIRKVPKGTSTYQAAWIIDSEDEEGSEDDYSDEDMKMEVNQDSLNNRISEWQNTIDAPEEIEPEVNDEEFEELELPTKDDLFDAEIDEEEEERAYKEFIEKKNQANMDLEFPDEIDTPLDVPARERFQKYRGLRSFRTSPWDPYENLPVDYSRIFQFENFKRTKAKIFKAMKNVSDEDEEKFYVQPGRRISIYVKNVPQSLYDNYNPKKPFIVFSLLPHEQKMCIVNYVVTKHADCEEVVKAKDPVVVHCGFRRFVMRPIYSSNTRGGTNNVHKAERFLQPGRSTIATAYAPITYGPAPVLMFKYNENENIEQFPTLIATGSLLNMDTNRIIAKKIVLTGYPFKIHRKSAVIRYMFFNPEDINWFKPIQLTTKYGHVGHIRESIGTHGYMKCIFDGLINQQDTVCMNLYKRIFPKWNTQIYNDEKVDGEYVSSKEDEVMEM</sequence>
<dbReference type="GO" id="GO:0000462">
    <property type="term" value="P:maturation of SSU-rRNA from tricistronic rRNA transcript (SSU-rRNA, 5.8S rRNA, LSU-rRNA)"/>
    <property type="evidence" value="ECO:0007669"/>
    <property type="project" value="TreeGrafter"/>
</dbReference>
<dbReference type="GO" id="GO:0003924">
    <property type="term" value="F:GTPase activity"/>
    <property type="evidence" value="ECO:0007669"/>
    <property type="project" value="TreeGrafter"/>
</dbReference>
<dbReference type="GO" id="GO:0000479">
    <property type="term" value="P:endonucleolytic cleavage of tricistronic rRNA transcript (SSU-rRNA, 5.8S rRNA, LSU-rRNA)"/>
    <property type="evidence" value="ECO:0007669"/>
    <property type="project" value="TreeGrafter"/>
</dbReference>
<gene>
    <name evidence="7" type="ORF">LY90DRAFT_458728</name>
</gene>
<dbReference type="GO" id="GO:0034511">
    <property type="term" value="F:U3 snoRNA binding"/>
    <property type="evidence" value="ECO:0007669"/>
    <property type="project" value="TreeGrafter"/>
</dbReference>
<dbReference type="STRING" id="1754190.A0A1Y2BZ62"/>
<organism evidence="7 8">
    <name type="scientific">Neocallimastix californiae</name>
    <dbReference type="NCBI Taxonomy" id="1754190"/>
    <lineage>
        <taxon>Eukaryota</taxon>
        <taxon>Fungi</taxon>
        <taxon>Fungi incertae sedis</taxon>
        <taxon>Chytridiomycota</taxon>
        <taxon>Chytridiomycota incertae sedis</taxon>
        <taxon>Neocallimastigomycetes</taxon>
        <taxon>Neocallimastigales</taxon>
        <taxon>Neocallimastigaceae</taxon>
        <taxon>Neocallimastix</taxon>
    </lineage>
</organism>
<dbReference type="PANTHER" id="PTHR12858">
    <property type="entry name" value="RIBOSOME BIOGENESIS PROTEIN"/>
    <property type="match status" value="1"/>
</dbReference>
<dbReference type="EMBL" id="MCOG01000129">
    <property type="protein sequence ID" value="ORY40050.1"/>
    <property type="molecule type" value="Genomic_DNA"/>
</dbReference>
<dbReference type="SMART" id="SM00785">
    <property type="entry name" value="AARP2CN"/>
    <property type="match status" value="1"/>
</dbReference>
<evidence type="ECO:0000256" key="3">
    <source>
        <dbReference type="ARBA" id="ARBA00023242"/>
    </source>
</evidence>
<dbReference type="GO" id="GO:0030688">
    <property type="term" value="C:preribosome, small subunit precursor"/>
    <property type="evidence" value="ECO:0007669"/>
    <property type="project" value="TreeGrafter"/>
</dbReference>
<dbReference type="PROSITE" id="PS51714">
    <property type="entry name" value="G_BMS1"/>
    <property type="match status" value="1"/>
</dbReference>
<dbReference type="InterPro" id="IPR039761">
    <property type="entry name" value="Bms1/Tsr1"/>
</dbReference>
<evidence type="ECO:0000256" key="2">
    <source>
        <dbReference type="ARBA" id="ARBA00022517"/>
    </source>
</evidence>
<dbReference type="InterPro" id="IPR030387">
    <property type="entry name" value="G_Bms1/Tsr1_dom"/>
</dbReference>
<reference evidence="7 8" key="1">
    <citation type="submission" date="2016-08" db="EMBL/GenBank/DDBJ databases">
        <title>A Parts List for Fungal Cellulosomes Revealed by Comparative Genomics.</title>
        <authorList>
            <consortium name="DOE Joint Genome Institute"/>
            <person name="Haitjema C.H."/>
            <person name="Gilmore S.P."/>
            <person name="Henske J.K."/>
            <person name="Solomon K.V."/>
            <person name="De Groot R."/>
            <person name="Kuo A."/>
            <person name="Mondo S.J."/>
            <person name="Salamov A.A."/>
            <person name="Labutti K."/>
            <person name="Zhao Z."/>
            <person name="Chiniquy J."/>
            <person name="Barry K."/>
            <person name="Brewer H.M."/>
            <person name="Purvine S.O."/>
            <person name="Wright A.T."/>
            <person name="Boxma B."/>
            <person name="Van Alen T."/>
            <person name="Hackstein J.H."/>
            <person name="Baker S.E."/>
            <person name="Grigoriev I.V."/>
            <person name="O'Malley M.A."/>
        </authorList>
    </citation>
    <scope>NUCLEOTIDE SEQUENCE [LARGE SCALE GENOMIC DNA]</scope>
    <source>
        <strain evidence="7 8">G1</strain>
    </source>
</reference>
<name>A0A1Y2BZ62_9FUNG</name>
<comment type="similarity">
    <text evidence="4">Belongs to the TRAFAC class translation factor GTPase superfamily. Bms1-like GTPase family. TSR1 subfamily.</text>
</comment>
<dbReference type="GO" id="GO:0005730">
    <property type="term" value="C:nucleolus"/>
    <property type="evidence" value="ECO:0007669"/>
    <property type="project" value="UniProtKB-SubCell"/>
</dbReference>
<dbReference type="AlphaFoldDB" id="A0A1Y2BZ62"/>
<dbReference type="GO" id="GO:0005525">
    <property type="term" value="F:GTP binding"/>
    <property type="evidence" value="ECO:0007669"/>
    <property type="project" value="TreeGrafter"/>
</dbReference>
<keyword evidence="2" id="KW-0690">Ribosome biogenesis</keyword>
<feature type="compositionally biased region" description="Polar residues" evidence="5">
    <location>
        <begin position="13"/>
        <end position="25"/>
    </location>
</feature>
<dbReference type="Pfam" id="PF08142">
    <property type="entry name" value="AARP2CN"/>
    <property type="match status" value="1"/>
</dbReference>
<dbReference type="Proteomes" id="UP000193920">
    <property type="component" value="Unassembled WGS sequence"/>
</dbReference>
<protein>
    <submittedName>
        <fullName evidence="7">DUF663-domain-containing protein</fullName>
    </submittedName>
</protein>
<evidence type="ECO:0000256" key="1">
    <source>
        <dbReference type="ARBA" id="ARBA00004604"/>
    </source>
</evidence>
<proteinExistence type="inferred from homology"/>